<dbReference type="EMBL" id="KB932209">
    <property type="protein sequence ID" value="KCV68291.1"/>
    <property type="molecule type" value="Genomic_DNA"/>
</dbReference>
<dbReference type="RefSeq" id="XP_009497345.1">
    <property type="nucleotide sequence ID" value="XM_009499070.1"/>
</dbReference>
<evidence type="ECO:0000313" key="2">
    <source>
        <dbReference type="Proteomes" id="UP000030693"/>
    </source>
</evidence>
<protein>
    <submittedName>
        <fullName evidence="1">Uncharacterized protein</fullName>
    </submittedName>
</protein>
<sequence length="271" mass="28405">MADGTGPALGLPAEALFLQQAASALAALDRWLALDNGADVRPRVESLITIGYQLANTALWYGTATAASGAVSLAQPDISPLYSDAIASELLVYKTGRLSRLLIGLRNTLSEMMAIQRSLRLSLSACQHHALDVTLRADADPEVRAFRSSTLSPVLASLERAAAVLFALIPQRRGFLDTIPQRVGALAQRAGAQPSAVASFDWAPLPAVEDGNDLSPDGGTASAEAAALDPRLLHPKAPDDGGLGVAPWLPLPRVLVDELRTALQHASDTLA</sequence>
<organism evidence="1">
    <name type="scientific">Fonticula alba</name>
    <name type="common">Slime mold</name>
    <dbReference type="NCBI Taxonomy" id="691883"/>
    <lineage>
        <taxon>Eukaryota</taxon>
        <taxon>Rotosphaerida</taxon>
        <taxon>Fonticulaceae</taxon>
        <taxon>Fonticula</taxon>
    </lineage>
</organism>
<accession>A0A058Z2C6</accession>
<reference evidence="1" key="1">
    <citation type="submission" date="2013-04" db="EMBL/GenBank/DDBJ databases">
        <title>The Genome Sequence of Fonticula alba ATCC 38817.</title>
        <authorList>
            <consortium name="The Broad Institute Genomics Platform"/>
            <person name="Russ C."/>
            <person name="Cuomo C."/>
            <person name="Burger G."/>
            <person name="Gray M.W."/>
            <person name="Holland P.W.H."/>
            <person name="King N."/>
            <person name="Lang F.B.F."/>
            <person name="Roger A.J."/>
            <person name="Ruiz-Trillo I."/>
            <person name="Brown M."/>
            <person name="Walker B."/>
            <person name="Young S."/>
            <person name="Zeng Q."/>
            <person name="Gargeya S."/>
            <person name="Fitzgerald M."/>
            <person name="Haas B."/>
            <person name="Abouelleil A."/>
            <person name="Allen A.W."/>
            <person name="Alvarado L."/>
            <person name="Arachchi H.M."/>
            <person name="Berlin A.M."/>
            <person name="Chapman S.B."/>
            <person name="Gainer-Dewar J."/>
            <person name="Goldberg J."/>
            <person name="Griggs A."/>
            <person name="Gujja S."/>
            <person name="Hansen M."/>
            <person name="Howarth C."/>
            <person name="Imamovic A."/>
            <person name="Ireland A."/>
            <person name="Larimer J."/>
            <person name="McCowan C."/>
            <person name="Murphy C."/>
            <person name="Pearson M."/>
            <person name="Poon T.W."/>
            <person name="Priest M."/>
            <person name="Roberts A."/>
            <person name="Saif S."/>
            <person name="Shea T."/>
            <person name="Sisk P."/>
            <person name="Sykes S."/>
            <person name="Wortman J."/>
            <person name="Nusbaum C."/>
            <person name="Birren B."/>
        </authorList>
    </citation>
    <scope>NUCLEOTIDE SEQUENCE [LARGE SCALE GENOMIC DNA]</scope>
    <source>
        <strain evidence="1">ATCC 38817</strain>
    </source>
</reference>
<keyword evidence="2" id="KW-1185">Reference proteome</keyword>
<dbReference type="AlphaFoldDB" id="A0A058Z2C6"/>
<proteinExistence type="predicted"/>
<gene>
    <name evidence="1" type="ORF">H696_05210</name>
</gene>
<dbReference type="Proteomes" id="UP000030693">
    <property type="component" value="Unassembled WGS sequence"/>
</dbReference>
<dbReference type="GeneID" id="20529935"/>
<evidence type="ECO:0000313" key="1">
    <source>
        <dbReference type="EMBL" id="KCV68291.1"/>
    </source>
</evidence>
<name>A0A058Z2C6_FONAL</name>